<dbReference type="InterPro" id="IPR000620">
    <property type="entry name" value="EamA_dom"/>
</dbReference>
<dbReference type="Pfam" id="PF00892">
    <property type="entry name" value="EamA"/>
    <property type="match status" value="1"/>
</dbReference>
<feature type="chain" id="PRO_5040178506" evidence="8">
    <location>
        <begin position="19"/>
        <end position="488"/>
    </location>
</feature>
<feature type="transmembrane region" description="Helical" evidence="7">
    <location>
        <begin position="239"/>
        <end position="259"/>
    </location>
</feature>
<dbReference type="PANTHER" id="PTHR42920:SF5">
    <property type="entry name" value="EAMA DOMAIN-CONTAINING PROTEIN"/>
    <property type="match status" value="1"/>
</dbReference>
<organism evidence="10 11">
    <name type="scientific">Seminavis robusta</name>
    <dbReference type="NCBI Taxonomy" id="568900"/>
    <lineage>
        <taxon>Eukaryota</taxon>
        <taxon>Sar</taxon>
        <taxon>Stramenopiles</taxon>
        <taxon>Ochrophyta</taxon>
        <taxon>Bacillariophyta</taxon>
        <taxon>Bacillariophyceae</taxon>
        <taxon>Bacillariophycidae</taxon>
        <taxon>Naviculales</taxon>
        <taxon>Naviculaceae</taxon>
        <taxon>Seminavis</taxon>
    </lineage>
</organism>
<feature type="region of interest" description="Disordered" evidence="6">
    <location>
        <begin position="150"/>
        <end position="170"/>
    </location>
</feature>
<evidence type="ECO:0000313" key="11">
    <source>
        <dbReference type="Proteomes" id="UP001153069"/>
    </source>
</evidence>
<dbReference type="OrthoDB" id="2017960at2759"/>
<dbReference type="AlphaFoldDB" id="A0A9N8DUJ3"/>
<feature type="transmembrane region" description="Helical" evidence="7">
    <location>
        <begin position="366"/>
        <end position="391"/>
    </location>
</feature>
<evidence type="ECO:0000259" key="9">
    <source>
        <dbReference type="Pfam" id="PF00892"/>
    </source>
</evidence>
<dbReference type="Proteomes" id="UP001153069">
    <property type="component" value="Unassembled WGS sequence"/>
</dbReference>
<dbReference type="SUPFAM" id="SSF103481">
    <property type="entry name" value="Multidrug resistance efflux transporter EmrE"/>
    <property type="match status" value="1"/>
</dbReference>
<reference evidence="10" key="1">
    <citation type="submission" date="2020-06" db="EMBL/GenBank/DDBJ databases">
        <authorList>
            <consortium name="Plant Systems Biology data submission"/>
        </authorList>
    </citation>
    <scope>NUCLEOTIDE SEQUENCE</scope>
    <source>
        <strain evidence="10">D6</strain>
    </source>
</reference>
<evidence type="ECO:0000256" key="7">
    <source>
        <dbReference type="SAM" id="Phobius"/>
    </source>
</evidence>
<keyword evidence="8" id="KW-0732">Signal</keyword>
<feature type="transmembrane region" description="Helical" evidence="7">
    <location>
        <begin position="279"/>
        <end position="296"/>
    </location>
</feature>
<feature type="transmembrane region" description="Helical" evidence="7">
    <location>
        <begin position="308"/>
        <end position="330"/>
    </location>
</feature>
<feature type="transmembrane region" description="Helical" evidence="7">
    <location>
        <begin position="91"/>
        <end position="112"/>
    </location>
</feature>
<gene>
    <name evidence="10" type="ORF">SEMRO_292_G109560.1</name>
</gene>
<dbReference type="EMBL" id="CAICTM010000291">
    <property type="protein sequence ID" value="CAB9507076.1"/>
    <property type="molecule type" value="Genomic_DNA"/>
</dbReference>
<keyword evidence="4 7" id="KW-1133">Transmembrane helix</keyword>
<evidence type="ECO:0000256" key="8">
    <source>
        <dbReference type="SAM" id="SignalP"/>
    </source>
</evidence>
<keyword evidence="5 7" id="KW-0472">Membrane</keyword>
<proteinExistence type="predicted"/>
<feature type="compositionally biased region" description="Polar residues" evidence="6">
    <location>
        <begin position="63"/>
        <end position="80"/>
    </location>
</feature>
<sequence length="488" mass="51837">MKLFHVYAILSIACYSDGFVPAAKQRPSSLRGIRPLQGTSSLGRLSGLLESRNSVRRSRCDTRLSSSSEKTRNGSNSQGGWLSLSERTKGLAVLLTVPIAWGTYVPVVRYLYEIQPAVPGFVFSACYYAVASLTTLSIVAIQHSRSKRGSKHISQEVESTSPASLEDEQPASSSFSSFPIMGGLELGLYLFVANCLQVLGLKTVPSDRAGFLVQLTTVMVPVLEALLAGNLLAVNARTWFSCLLAFTGISVMNLEGIIGGQASIASFLTAFGSFTKGDVLIISAAVLYTLHVVRLGRYARETTPLKLAAAKATVETVLSSGLVLALMSLAGSATMPSFVTETGAEIANFFSTISKGIVAGTVPKSAIISAVGATLWTGLVTCAYTIFAQSFGQKRVGPTDANLIYSIQPICTALFAFFLLGETMGPAGVVGGAFIGAAVYLVTGADSSDQEEDKDVDDDDDAYEVQLSPNDLAAEQQRNRTEVLIRRR</sequence>
<feature type="domain" description="EamA" evidence="9">
    <location>
        <begin position="347"/>
        <end position="443"/>
    </location>
</feature>
<protein>
    <submittedName>
        <fullName evidence="10">EamA-like transporter family</fullName>
    </submittedName>
</protein>
<evidence type="ECO:0000256" key="1">
    <source>
        <dbReference type="ARBA" id="ARBA00004651"/>
    </source>
</evidence>
<feature type="transmembrane region" description="Helical" evidence="7">
    <location>
        <begin position="211"/>
        <end position="232"/>
    </location>
</feature>
<comment type="caution">
    <text evidence="10">The sequence shown here is derived from an EMBL/GenBank/DDBJ whole genome shotgun (WGS) entry which is preliminary data.</text>
</comment>
<name>A0A9N8DUJ3_9STRA</name>
<comment type="subcellular location">
    <subcellularLocation>
        <location evidence="1">Cell membrane</location>
        <topology evidence="1">Multi-pass membrane protein</topology>
    </subcellularLocation>
</comment>
<feature type="transmembrane region" description="Helical" evidence="7">
    <location>
        <begin position="427"/>
        <end position="445"/>
    </location>
</feature>
<evidence type="ECO:0000256" key="2">
    <source>
        <dbReference type="ARBA" id="ARBA00022475"/>
    </source>
</evidence>
<evidence type="ECO:0000256" key="6">
    <source>
        <dbReference type="SAM" id="MobiDB-lite"/>
    </source>
</evidence>
<keyword evidence="11" id="KW-1185">Reference proteome</keyword>
<dbReference type="InterPro" id="IPR037185">
    <property type="entry name" value="EmrE-like"/>
</dbReference>
<evidence type="ECO:0000256" key="3">
    <source>
        <dbReference type="ARBA" id="ARBA00022692"/>
    </source>
</evidence>
<evidence type="ECO:0000313" key="10">
    <source>
        <dbReference type="EMBL" id="CAB9507076.1"/>
    </source>
</evidence>
<feature type="transmembrane region" description="Helical" evidence="7">
    <location>
        <begin position="403"/>
        <end position="421"/>
    </location>
</feature>
<evidence type="ECO:0000256" key="5">
    <source>
        <dbReference type="ARBA" id="ARBA00023136"/>
    </source>
</evidence>
<keyword evidence="2" id="KW-1003">Cell membrane</keyword>
<feature type="transmembrane region" description="Helical" evidence="7">
    <location>
        <begin position="178"/>
        <end position="199"/>
    </location>
</feature>
<feature type="signal peptide" evidence="8">
    <location>
        <begin position="1"/>
        <end position="18"/>
    </location>
</feature>
<dbReference type="GO" id="GO:0005886">
    <property type="term" value="C:plasma membrane"/>
    <property type="evidence" value="ECO:0007669"/>
    <property type="project" value="UniProtKB-SubCell"/>
</dbReference>
<keyword evidence="3 7" id="KW-0812">Transmembrane</keyword>
<accession>A0A9N8DUJ3</accession>
<dbReference type="PANTHER" id="PTHR42920">
    <property type="entry name" value="OS03G0707200 PROTEIN-RELATED"/>
    <property type="match status" value="1"/>
</dbReference>
<feature type="transmembrane region" description="Helical" evidence="7">
    <location>
        <begin position="118"/>
        <end position="141"/>
    </location>
</feature>
<dbReference type="InterPro" id="IPR051258">
    <property type="entry name" value="Diverse_Substrate_Transporter"/>
</dbReference>
<evidence type="ECO:0000256" key="4">
    <source>
        <dbReference type="ARBA" id="ARBA00022989"/>
    </source>
</evidence>
<feature type="region of interest" description="Disordered" evidence="6">
    <location>
        <begin position="60"/>
        <end position="81"/>
    </location>
</feature>